<protein>
    <submittedName>
        <fullName evidence="1">Uncharacterized protein</fullName>
    </submittedName>
</protein>
<proteinExistence type="predicted"/>
<accession>A0A2P2MYW2</accession>
<dbReference type="EMBL" id="GGEC01054895">
    <property type="protein sequence ID" value="MBX35379.1"/>
    <property type="molecule type" value="Transcribed_RNA"/>
</dbReference>
<reference evidence="1" key="1">
    <citation type="submission" date="2018-02" db="EMBL/GenBank/DDBJ databases">
        <title>Rhizophora mucronata_Transcriptome.</title>
        <authorList>
            <person name="Meera S.P."/>
            <person name="Sreeshan A."/>
            <person name="Augustine A."/>
        </authorList>
    </citation>
    <scope>NUCLEOTIDE SEQUENCE</scope>
    <source>
        <tissue evidence="1">Leaf</tissue>
    </source>
</reference>
<dbReference type="AlphaFoldDB" id="A0A2P2MYW2"/>
<evidence type="ECO:0000313" key="1">
    <source>
        <dbReference type="EMBL" id="MBX35379.1"/>
    </source>
</evidence>
<name>A0A2P2MYW2_RHIMU</name>
<organism evidence="1">
    <name type="scientific">Rhizophora mucronata</name>
    <name type="common">Asiatic mangrove</name>
    <dbReference type="NCBI Taxonomy" id="61149"/>
    <lineage>
        <taxon>Eukaryota</taxon>
        <taxon>Viridiplantae</taxon>
        <taxon>Streptophyta</taxon>
        <taxon>Embryophyta</taxon>
        <taxon>Tracheophyta</taxon>
        <taxon>Spermatophyta</taxon>
        <taxon>Magnoliopsida</taxon>
        <taxon>eudicotyledons</taxon>
        <taxon>Gunneridae</taxon>
        <taxon>Pentapetalae</taxon>
        <taxon>rosids</taxon>
        <taxon>fabids</taxon>
        <taxon>Malpighiales</taxon>
        <taxon>Rhizophoraceae</taxon>
        <taxon>Rhizophora</taxon>
    </lineage>
</organism>
<sequence length="41" mass="4502">MKVLEQIGLTVDLVHKTNGMTRKDSCGCSQLNLGMSFHCCC</sequence>